<dbReference type="EMBL" id="KF900536">
    <property type="protein sequence ID" value="AIE98466.1"/>
    <property type="molecule type" value="Genomic_DNA"/>
</dbReference>
<dbReference type="AlphaFoldDB" id="A0A075G961"/>
<sequence length="56" mass="6564">MICNILGCNTESYFRVLYSHYNKSKTPFAKEIMRVCENHAKMIADDDTEIKIQVLH</sequence>
<organism evidence="1">
    <name type="scientific">uncultured marine thaumarchaeote KM3_05_H05</name>
    <dbReference type="NCBI Taxonomy" id="1455972"/>
    <lineage>
        <taxon>Archaea</taxon>
        <taxon>Nitrososphaerota</taxon>
        <taxon>environmental samples</taxon>
    </lineage>
</organism>
<protein>
    <submittedName>
        <fullName evidence="1">Uncharacterized protein</fullName>
    </submittedName>
</protein>
<evidence type="ECO:0000313" key="1">
    <source>
        <dbReference type="EMBL" id="AIE98466.1"/>
    </source>
</evidence>
<name>A0A075G961_9ARCH</name>
<accession>A0A075G961</accession>
<proteinExistence type="predicted"/>
<reference evidence="1" key="1">
    <citation type="journal article" date="2014" name="Genome Biol. Evol.">
        <title>Pangenome evidence for extensive interdomain horizontal transfer affecting lineage core and shell genes in uncultured planktonic thaumarchaeota and euryarchaeota.</title>
        <authorList>
            <person name="Deschamps P."/>
            <person name="Zivanovic Y."/>
            <person name="Moreira D."/>
            <person name="Rodriguez-Valera F."/>
            <person name="Lopez-Garcia P."/>
        </authorList>
    </citation>
    <scope>NUCLEOTIDE SEQUENCE</scope>
</reference>